<dbReference type="RefSeq" id="WP_092475315.1">
    <property type="nucleotide sequence ID" value="NZ_FOOX01000025.1"/>
</dbReference>
<sequence>MNIKPIEIRNKTIKEVMMELEKRLRSENCFPEEYFDTLPSVDPKQKFPEYSWIACYPSTGYEGHYIFIEVANLNEIRKVALFGVTYQGFEFAAKAAMACAKYLGA</sequence>
<proteinExistence type="predicted"/>
<dbReference type="STRING" id="341036.SAMN05660649_04768"/>
<gene>
    <name evidence="1" type="ORF">SAMN05660649_04768</name>
</gene>
<name>A0A1I2Z5X9_9FIRM</name>
<protein>
    <submittedName>
        <fullName evidence="1">Uncharacterized protein</fullName>
    </submittedName>
</protein>
<dbReference type="OrthoDB" id="2047739at2"/>
<reference evidence="2" key="1">
    <citation type="submission" date="2016-10" db="EMBL/GenBank/DDBJ databases">
        <authorList>
            <person name="Varghese N."/>
            <person name="Submissions S."/>
        </authorList>
    </citation>
    <scope>NUCLEOTIDE SEQUENCE [LARGE SCALE GENOMIC DNA]</scope>
    <source>
        <strain evidence="2">DSM 17038</strain>
    </source>
</reference>
<evidence type="ECO:0000313" key="2">
    <source>
        <dbReference type="Proteomes" id="UP000199337"/>
    </source>
</evidence>
<accession>A0A1I2Z5X9</accession>
<dbReference type="AlphaFoldDB" id="A0A1I2Z5X9"/>
<keyword evidence="2" id="KW-1185">Reference proteome</keyword>
<dbReference type="EMBL" id="FOOX01000025">
    <property type="protein sequence ID" value="SFH33262.1"/>
    <property type="molecule type" value="Genomic_DNA"/>
</dbReference>
<dbReference type="Proteomes" id="UP000199337">
    <property type="component" value="Unassembled WGS sequence"/>
</dbReference>
<evidence type="ECO:0000313" key="1">
    <source>
        <dbReference type="EMBL" id="SFH33262.1"/>
    </source>
</evidence>
<organism evidence="1 2">
    <name type="scientific">Desulfotruncus arcticus DSM 17038</name>
    <dbReference type="NCBI Taxonomy" id="1121424"/>
    <lineage>
        <taxon>Bacteria</taxon>
        <taxon>Bacillati</taxon>
        <taxon>Bacillota</taxon>
        <taxon>Clostridia</taxon>
        <taxon>Eubacteriales</taxon>
        <taxon>Desulfallaceae</taxon>
        <taxon>Desulfotruncus</taxon>
    </lineage>
</organism>